<dbReference type="EMBL" id="JAWWNJ010000159">
    <property type="protein sequence ID" value="KAK6980517.1"/>
    <property type="molecule type" value="Genomic_DNA"/>
</dbReference>
<proteinExistence type="predicted"/>
<evidence type="ECO:0008006" key="3">
    <source>
        <dbReference type="Google" id="ProtNLM"/>
    </source>
</evidence>
<dbReference type="Proteomes" id="UP001362999">
    <property type="component" value="Unassembled WGS sequence"/>
</dbReference>
<feature type="non-terminal residue" evidence="1">
    <location>
        <position position="1"/>
    </location>
</feature>
<accession>A0AAV9ZDG7</accession>
<reference evidence="1 2" key="1">
    <citation type="journal article" date="2024" name="J Genomics">
        <title>Draft genome sequencing and assembly of Favolaschia claudopus CIRM-BRFM 2984 isolated from oak limbs.</title>
        <authorList>
            <person name="Navarro D."/>
            <person name="Drula E."/>
            <person name="Chaduli D."/>
            <person name="Cazenave R."/>
            <person name="Ahrendt S."/>
            <person name="Wang J."/>
            <person name="Lipzen A."/>
            <person name="Daum C."/>
            <person name="Barry K."/>
            <person name="Grigoriev I.V."/>
            <person name="Favel A."/>
            <person name="Rosso M.N."/>
            <person name="Martin F."/>
        </authorList>
    </citation>
    <scope>NUCLEOTIDE SEQUENCE [LARGE SCALE GENOMIC DNA]</scope>
    <source>
        <strain evidence="1 2">CIRM-BRFM 2984</strain>
    </source>
</reference>
<gene>
    <name evidence="1" type="ORF">R3P38DRAFT_3118858</name>
</gene>
<evidence type="ECO:0000313" key="2">
    <source>
        <dbReference type="Proteomes" id="UP001362999"/>
    </source>
</evidence>
<name>A0AAV9ZDG7_9AGAR</name>
<sequence length="116" mass="12435">TSFQFGPDKISQKHHSVLTDGANDIGPFVHTSQGSYFNRLRSNYRSFSDMVVVGAVPPSSYSAADPSVAPLRKASIPIVTGTDANFYRVLAVPYASSLHGISRVDVLRLATVLAVP</sequence>
<organism evidence="1 2">
    <name type="scientific">Favolaschia claudopus</name>
    <dbReference type="NCBI Taxonomy" id="2862362"/>
    <lineage>
        <taxon>Eukaryota</taxon>
        <taxon>Fungi</taxon>
        <taxon>Dikarya</taxon>
        <taxon>Basidiomycota</taxon>
        <taxon>Agaricomycotina</taxon>
        <taxon>Agaricomycetes</taxon>
        <taxon>Agaricomycetidae</taxon>
        <taxon>Agaricales</taxon>
        <taxon>Marasmiineae</taxon>
        <taxon>Mycenaceae</taxon>
        <taxon>Favolaschia</taxon>
    </lineage>
</organism>
<protein>
    <recommendedName>
        <fullName evidence="3">Peroxidase</fullName>
    </recommendedName>
</protein>
<evidence type="ECO:0000313" key="1">
    <source>
        <dbReference type="EMBL" id="KAK6980517.1"/>
    </source>
</evidence>
<comment type="caution">
    <text evidence="1">The sequence shown here is derived from an EMBL/GenBank/DDBJ whole genome shotgun (WGS) entry which is preliminary data.</text>
</comment>
<keyword evidence="2" id="KW-1185">Reference proteome</keyword>
<dbReference type="AlphaFoldDB" id="A0AAV9ZDG7"/>